<evidence type="ECO:0000256" key="7">
    <source>
        <dbReference type="ARBA" id="ARBA00022840"/>
    </source>
</evidence>
<comment type="catalytic activity">
    <reaction evidence="1">
        <text>ATP + protein L-histidine = ADP + protein N-phospho-L-histidine.</text>
        <dbReference type="EC" id="2.7.13.3"/>
    </reaction>
</comment>
<reference evidence="12 13" key="1">
    <citation type="submission" date="2018-01" db="EMBL/GenBank/DDBJ databases">
        <title>The whole genome sequencing and assembly of Paenibacillus chitinolyticus KCCM 41400 strain.</title>
        <authorList>
            <person name="Kim J.-Y."/>
            <person name="Park M.-K."/>
            <person name="Lee Y.-J."/>
            <person name="Yi H."/>
            <person name="Bahn Y.-S."/>
            <person name="Kim J.F."/>
            <person name="Lee D.-W."/>
        </authorList>
    </citation>
    <scope>NUCLEOTIDE SEQUENCE [LARGE SCALE GENOMIC DNA]</scope>
    <source>
        <strain evidence="12 13">KCCM 41400</strain>
    </source>
</reference>
<feature type="domain" description="Histidine kinase" evidence="10">
    <location>
        <begin position="213"/>
        <end position="417"/>
    </location>
</feature>
<keyword evidence="9" id="KW-0472">Membrane</keyword>
<keyword evidence="5" id="KW-0547">Nucleotide-binding</keyword>
<evidence type="ECO:0000313" key="12">
    <source>
        <dbReference type="EMBL" id="QAV19162.1"/>
    </source>
</evidence>
<name>A0A410WY65_9BACL</name>
<reference evidence="11 14" key="2">
    <citation type="submission" date="2022-05" db="EMBL/GenBank/DDBJ databases">
        <title>Genome Sequencing of Bee-Associated Microbes.</title>
        <authorList>
            <person name="Dunlap C."/>
        </authorList>
    </citation>
    <scope>NUCLEOTIDE SEQUENCE [LARGE SCALE GENOMIC DNA]</scope>
    <source>
        <strain evidence="11 14">NRRL B-23120</strain>
    </source>
</reference>
<dbReference type="SUPFAM" id="SSF55874">
    <property type="entry name" value="ATPase domain of HSP90 chaperone/DNA topoisomerase II/histidine kinase"/>
    <property type="match status" value="1"/>
</dbReference>
<feature type="transmembrane region" description="Helical" evidence="9">
    <location>
        <begin position="36"/>
        <end position="58"/>
    </location>
</feature>
<keyword evidence="14" id="KW-1185">Reference proteome</keyword>
<feature type="transmembrane region" description="Helical" evidence="9">
    <location>
        <begin position="163"/>
        <end position="185"/>
    </location>
</feature>
<dbReference type="GeneID" id="95376378"/>
<dbReference type="InterPro" id="IPR003594">
    <property type="entry name" value="HATPase_dom"/>
</dbReference>
<protein>
    <recommendedName>
        <fullName evidence="2">histidine kinase</fullName>
        <ecNumber evidence="2">2.7.13.3</ecNumber>
    </recommendedName>
</protein>
<dbReference type="InterPro" id="IPR004358">
    <property type="entry name" value="Sig_transdc_His_kin-like_C"/>
</dbReference>
<dbReference type="Proteomes" id="UP000288943">
    <property type="component" value="Chromosome"/>
</dbReference>
<evidence type="ECO:0000313" key="13">
    <source>
        <dbReference type="Proteomes" id="UP000288943"/>
    </source>
</evidence>
<dbReference type="EC" id="2.7.13.3" evidence="2"/>
<dbReference type="PANTHER" id="PTHR43065">
    <property type="entry name" value="SENSOR HISTIDINE KINASE"/>
    <property type="match status" value="1"/>
</dbReference>
<dbReference type="Proteomes" id="UP001527202">
    <property type="component" value="Unassembled WGS sequence"/>
</dbReference>
<dbReference type="PROSITE" id="PS50109">
    <property type="entry name" value="HIS_KIN"/>
    <property type="match status" value="1"/>
</dbReference>
<evidence type="ECO:0000256" key="1">
    <source>
        <dbReference type="ARBA" id="ARBA00000085"/>
    </source>
</evidence>
<dbReference type="SMART" id="SM00388">
    <property type="entry name" value="HisKA"/>
    <property type="match status" value="1"/>
</dbReference>
<dbReference type="OrthoDB" id="9815750at2"/>
<evidence type="ECO:0000313" key="14">
    <source>
        <dbReference type="Proteomes" id="UP001527202"/>
    </source>
</evidence>
<sequence>MKDILVHLFIMTFPPHIYQIFMLTRFYKREKKRNRFLMGILMGFSGLFSISYPVMYLVPDFYWDLRGVPLLLAFIYGGYYGGFTALGMMLIFHGIMFPSFGVSDVILYAAGFLPVLFRAREFYQYPSRKKIALSLIYTSMGTAALLIWLSYIVTHHGFVWKDLLPQVSLLVTAQLLLPVLLILWFQHMLRHDQMSIEIQKAEKLQHLSDLAASVAHEIRNPLQVTRGYLQISQKEADEKLGRYLSIAIGELDQAEKIISEFLLFAKPELTETGLINLGDSLQQAVTMLEPYASMSGAVIELSCEDHIFIAGDSSKLKQAFVNLIKNGIESTQTDGLIRIRGYVRKHKAIITITDNGSGMTKEEIERLGAPFYTTKSKGTGLGLMVTTRLIDAMRGKMRFSSEVGTGSEVMITFPLTTKNRVSILEE</sequence>
<dbReference type="EMBL" id="CP026520">
    <property type="protein sequence ID" value="QAV19162.1"/>
    <property type="molecule type" value="Genomic_DNA"/>
</dbReference>
<dbReference type="PRINTS" id="PR00344">
    <property type="entry name" value="BCTRLSENSOR"/>
</dbReference>
<dbReference type="AlphaFoldDB" id="A0A410WY65"/>
<keyword evidence="7" id="KW-0067">ATP-binding</keyword>
<keyword evidence="8" id="KW-0902">Two-component regulatory system</keyword>
<evidence type="ECO:0000256" key="5">
    <source>
        <dbReference type="ARBA" id="ARBA00022741"/>
    </source>
</evidence>
<dbReference type="InterPro" id="IPR036890">
    <property type="entry name" value="HATPase_C_sf"/>
</dbReference>
<evidence type="ECO:0000256" key="9">
    <source>
        <dbReference type="SAM" id="Phobius"/>
    </source>
</evidence>
<keyword evidence="3" id="KW-0597">Phosphoprotein</keyword>
<dbReference type="CDD" id="cd00075">
    <property type="entry name" value="HATPase"/>
    <property type="match status" value="1"/>
</dbReference>
<accession>A0A410WY65</accession>
<evidence type="ECO:0000256" key="8">
    <source>
        <dbReference type="ARBA" id="ARBA00023012"/>
    </source>
</evidence>
<evidence type="ECO:0000256" key="6">
    <source>
        <dbReference type="ARBA" id="ARBA00022777"/>
    </source>
</evidence>
<feature type="transmembrane region" description="Helical" evidence="9">
    <location>
        <begin position="78"/>
        <end position="110"/>
    </location>
</feature>
<keyword evidence="9" id="KW-1133">Transmembrane helix</keyword>
<dbReference type="GO" id="GO:0000155">
    <property type="term" value="F:phosphorelay sensor kinase activity"/>
    <property type="evidence" value="ECO:0007669"/>
    <property type="project" value="InterPro"/>
</dbReference>
<proteinExistence type="predicted"/>
<dbReference type="SMART" id="SM00387">
    <property type="entry name" value="HATPase_c"/>
    <property type="match status" value="1"/>
</dbReference>
<keyword evidence="9" id="KW-0812">Transmembrane</keyword>
<dbReference type="GO" id="GO:0005524">
    <property type="term" value="F:ATP binding"/>
    <property type="evidence" value="ECO:0007669"/>
    <property type="project" value="UniProtKB-KW"/>
</dbReference>
<evidence type="ECO:0000256" key="2">
    <source>
        <dbReference type="ARBA" id="ARBA00012438"/>
    </source>
</evidence>
<evidence type="ECO:0000259" key="10">
    <source>
        <dbReference type="PROSITE" id="PS50109"/>
    </source>
</evidence>
<dbReference type="SUPFAM" id="SSF47384">
    <property type="entry name" value="Homodimeric domain of signal transducing histidine kinase"/>
    <property type="match status" value="1"/>
</dbReference>
<dbReference type="KEGG" id="pchi:PC41400_16335"/>
<dbReference type="Pfam" id="PF00512">
    <property type="entry name" value="HisKA"/>
    <property type="match status" value="1"/>
</dbReference>
<dbReference type="Gene3D" id="1.10.287.130">
    <property type="match status" value="1"/>
</dbReference>
<dbReference type="Pfam" id="PF02518">
    <property type="entry name" value="HATPase_c"/>
    <property type="match status" value="1"/>
</dbReference>
<keyword evidence="6 12" id="KW-0418">Kinase</keyword>
<dbReference type="Gene3D" id="3.30.565.10">
    <property type="entry name" value="Histidine kinase-like ATPase, C-terminal domain"/>
    <property type="match status" value="1"/>
</dbReference>
<keyword evidence="4" id="KW-0808">Transferase</keyword>
<gene>
    <name evidence="11" type="ORF">M5X16_20915</name>
    <name evidence="12" type="ORF">PC41400_16335</name>
</gene>
<dbReference type="EMBL" id="JAMDMJ010000029">
    <property type="protein sequence ID" value="MCY9598214.1"/>
    <property type="molecule type" value="Genomic_DNA"/>
</dbReference>
<dbReference type="RefSeq" id="WP_042225972.1">
    <property type="nucleotide sequence ID" value="NZ_CP026520.1"/>
</dbReference>
<dbReference type="InterPro" id="IPR003661">
    <property type="entry name" value="HisK_dim/P_dom"/>
</dbReference>
<evidence type="ECO:0000256" key="3">
    <source>
        <dbReference type="ARBA" id="ARBA00022553"/>
    </source>
</evidence>
<dbReference type="CDD" id="cd00082">
    <property type="entry name" value="HisKA"/>
    <property type="match status" value="1"/>
</dbReference>
<evidence type="ECO:0000313" key="11">
    <source>
        <dbReference type="EMBL" id="MCY9598214.1"/>
    </source>
</evidence>
<evidence type="ECO:0000256" key="4">
    <source>
        <dbReference type="ARBA" id="ARBA00022679"/>
    </source>
</evidence>
<dbReference type="InterPro" id="IPR036097">
    <property type="entry name" value="HisK_dim/P_sf"/>
</dbReference>
<dbReference type="PANTHER" id="PTHR43065:SF46">
    <property type="entry name" value="C4-DICARBOXYLATE TRANSPORT SENSOR PROTEIN DCTB"/>
    <property type="match status" value="1"/>
</dbReference>
<feature type="transmembrane region" description="Helical" evidence="9">
    <location>
        <begin position="6"/>
        <end position="24"/>
    </location>
</feature>
<organism evidence="12 13">
    <name type="scientific">Paenibacillus chitinolyticus</name>
    <dbReference type="NCBI Taxonomy" id="79263"/>
    <lineage>
        <taxon>Bacteria</taxon>
        <taxon>Bacillati</taxon>
        <taxon>Bacillota</taxon>
        <taxon>Bacilli</taxon>
        <taxon>Bacillales</taxon>
        <taxon>Paenibacillaceae</taxon>
        <taxon>Paenibacillus</taxon>
    </lineage>
</organism>
<dbReference type="InterPro" id="IPR005467">
    <property type="entry name" value="His_kinase_dom"/>
</dbReference>
<feature type="transmembrane region" description="Helical" evidence="9">
    <location>
        <begin position="131"/>
        <end position="151"/>
    </location>
</feature>